<comment type="caution">
    <text evidence="2">The sequence shown here is derived from an EMBL/GenBank/DDBJ whole genome shotgun (WGS) entry which is preliminary data.</text>
</comment>
<organism evidence="2 3">
    <name type="scientific">Granulicella aggregans</name>
    <dbReference type="NCBI Taxonomy" id="474949"/>
    <lineage>
        <taxon>Bacteria</taxon>
        <taxon>Pseudomonadati</taxon>
        <taxon>Acidobacteriota</taxon>
        <taxon>Terriglobia</taxon>
        <taxon>Terriglobales</taxon>
        <taxon>Acidobacteriaceae</taxon>
        <taxon>Granulicella</taxon>
    </lineage>
</organism>
<feature type="chain" id="PRO_5031441208" evidence="1">
    <location>
        <begin position="32"/>
        <end position="243"/>
    </location>
</feature>
<evidence type="ECO:0000313" key="2">
    <source>
        <dbReference type="EMBL" id="MBB5061239.1"/>
    </source>
</evidence>
<proteinExistence type="predicted"/>
<evidence type="ECO:0000256" key="1">
    <source>
        <dbReference type="SAM" id="SignalP"/>
    </source>
</evidence>
<dbReference type="RefSeq" id="WP_184224027.1">
    <property type="nucleotide sequence ID" value="NZ_JACHIP010000033.1"/>
</dbReference>
<dbReference type="EMBL" id="JACHIP010000033">
    <property type="protein sequence ID" value="MBB5061239.1"/>
    <property type="molecule type" value="Genomic_DNA"/>
</dbReference>
<dbReference type="Proteomes" id="UP000540989">
    <property type="component" value="Unassembled WGS sequence"/>
</dbReference>
<feature type="signal peptide" evidence="1">
    <location>
        <begin position="1"/>
        <end position="31"/>
    </location>
</feature>
<evidence type="ECO:0000313" key="3">
    <source>
        <dbReference type="Proteomes" id="UP000540989"/>
    </source>
</evidence>
<sequence length="243" mass="25958">MLFASLRSPSLRALTITVAAAAVTFSVPAFAAPSSRAMYQALVADYPLTQVGQVMFDTDYTRITKPGAILAVRLPGIYADVANTKNAIVNTNYVDGQIAQATGFAAAFGGTTAHSRTLNANEKVYVTQIFVKKNAVQLELLTVDVATLGDGISTRYRAELNVKLPVLDTMTPDDVKKTIDTVIADPAVASAVESKTVKLGMTPDEVKQSLGNPDKIVDLGTKQVFIYKDMKVILIDGKVSDVQ</sequence>
<protein>
    <submittedName>
        <fullName evidence="2">Uncharacterized protein</fullName>
    </submittedName>
</protein>
<accession>A0A7W7ZJS5</accession>
<keyword evidence="1" id="KW-0732">Signal</keyword>
<dbReference type="AlphaFoldDB" id="A0A7W7ZJS5"/>
<name>A0A7W7ZJS5_9BACT</name>
<reference evidence="2 3" key="1">
    <citation type="submission" date="2020-08" db="EMBL/GenBank/DDBJ databases">
        <title>Genomic Encyclopedia of Type Strains, Phase IV (KMG-V): Genome sequencing to study the core and pangenomes of soil and plant-associated prokaryotes.</title>
        <authorList>
            <person name="Whitman W."/>
        </authorList>
    </citation>
    <scope>NUCLEOTIDE SEQUENCE [LARGE SCALE GENOMIC DNA]</scope>
    <source>
        <strain evidence="2 3">M8UP14</strain>
    </source>
</reference>
<gene>
    <name evidence="2" type="ORF">HDF16_005975</name>
</gene>
<keyword evidence="3" id="KW-1185">Reference proteome</keyword>